<dbReference type="GeneID" id="71927822"/>
<dbReference type="AlphaFoldDB" id="A0A8T9ZYL9"/>
<sequence>MKTRQWSMVCLVVIVGLAGCSGLFPSDGKQSGTTTEPHDLSYPDGYGGSGITDPEKAIDQHESVLSKADSHTLTVNVTGEVSIFNTSMDFQLEQNTAAEREAFSESFSVEESTFIRESRYSSSNNTYEMNKTEDEPVRYETYQESFDSQAVFVQGFISEWLSNATFGEASRVTHDGKQVFRYEVTGVDSAEPFVLDFDGDPRLKSFNGTAFVTENGVVRSFSYTMGYTIADGTNKTLSAKYHITDVDSTTVEEPTWVTTAKEQT</sequence>
<dbReference type="RefSeq" id="WP_247992460.1">
    <property type="nucleotide sequence ID" value="NZ_CP096019.1"/>
</dbReference>
<protein>
    <submittedName>
        <fullName evidence="1">Uncharacterized protein</fullName>
    </submittedName>
</protein>
<dbReference type="KEGG" id="haad:MW046_07205"/>
<proteinExistence type="predicted"/>
<dbReference type="Pfam" id="PF24381">
    <property type="entry name" value="DUF7537"/>
    <property type="match status" value="1"/>
</dbReference>
<keyword evidence="2" id="KW-1185">Reference proteome</keyword>
<reference evidence="1" key="1">
    <citation type="submission" date="2022-04" db="EMBL/GenBank/DDBJ databases">
        <title>Halocatena sp. nov., isolated from a salt lake.</title>
        <authorList>
            <person name="Cui H.-L."/>
        </authorList>
    </citation>
    <scope>NUCLEOTIDE SEQUENCE</scope>
    <source>
        <strain evidence="1">AD-1</strain>
    </source>
</reference>
<dbReference type="Proteomes" id="UP000831768">
    <property type="component" value="Chromosome"/>
</dbReference>
<evidence type="ECO:0000313" key="1">
    <source>
        <dbReference type="EMBL" id="UPM41780.1"/>
    </source>
</evidence>
<dbReference type="EMBL" id="CP096019">
    <property type="protein sequence ID" value="UPM41780.1"/>
    <property type="molecule type" value="Genomic_DNA"/>
</dbReference>
<name>A0A8T9ZYL9_9EURY</name>
<evidence type="ECO:0000313" key="2">
    <source>
        <dbReference type="Proteomes" id="UP000831768"/>
    </source>
</evidence>
<dbReference type="InterPro" id="IPR055959">
    <property type="entry name" value="DUF7537"/>
</dbReference>
<accession>A0A8T9ZYL9</accession>
<dbReference type="PROSITE" id="PS51257">
    <property type="entry name" value="PROKAR_LIPOPROTEIN"/>
    <property type="match status" value="1"/>
</dbReference>
<organism evidence="1 2">
    <name type="scientific">Halocatena salina</name>
    <dbReference type="NCBI Taxonomy" id="2934340"/>
    <lineage>
        <taxon>Archaea</taxon>
        <taxon>Methanobacteriati</taxon>
        <taxon>Methanobacteriota</taxon>
        <taxon>Stenosarchaea group</taxon>
        <taxon>Halobacteria</taxon>
        <taxon>Halobacteriales</taxon>
        <taxon>Natronomonadaceae</taxon>
        <taxon>Halocatena</taxon>
    </lineage>
</organism>
<gene>
    <name evidence="1" type="ORF">MW046_07205</name>
</gene>